<accession>A0ABY9LJ72</accession>
<keyword evidence="5" id="KW-1185">Reference proteome</keyword>
<evidence type="ECO:0000313" key="3">
    <source>
        <dbReference type="EMBL" id="WMB28846.1"/>
    </source>
</evidence>
<dbReference type="EMBL" id="CP110509">
    <property type="protein sequence ID" value="WMB28848.1"/>
    <property type="molecule type" value="Genomic_DNA"/>
</dbReference>
<sequence length="437" mass="49108">MLLKASAAIVVTGIIGSGVLINNTTYAVSGKDDKKSAVKYEATKVMEANATSNKEDKHIIHTLDGSMHTTWEENAPGGGVGEVLSYKFHSPMHIGRVLIVNGDTSSEKNFYKKNRIAKADVKYYNGDKLVLFQKVELRDTYTKKPHHIDIDKKLDVDRIDIEITEVHQGENNEVLAVSEVTFGNLERDAFEKAFKKRRENWVTDKLAEEFIKTADKYADKAIQMNAVASRAEYYRMYVNRKYTYSKDFVEQLKQIYKESGASHVTSKKDLILAFDDAKRKSTIGRQENGLFVTSSAEDMALLFNEKGKLQPANKIEEVKGVEKGKYSDGVYQYEFDAELTKNIDKLGYIRTASADTPGANSLNIPGCQTWAGEHIENSESELIFPSIDVKGIKSKTVLAEIDAKGYFEIIDPTLIGPDGEHKKVTGRFKVKKMQDRK</sequence>
<dbReference type="InterPro" id="IPR057561">
    <property type="entry name" value="NADase_transloc"/>
</dbReference>
<reference evidence="4" key="2">
    <citation type="journal article" date="2023" name="Lett. Appl. Microbiol.">
        <title>Genotypic characterization of Streptococcus didelphis causative of fatal infection in white-eared opossums.</title>
        <authorList>
            <person name="Breyer G.M."/>
            <person name="Rocha Jacques da Silva M.E."/>
            <person name="Slaviero M."/>
            <person name="Albuquerque de Almeida B."/>
            <person name="Machado Sousa da Silva E."/>
            <person name="de Queiroz Schmidt V.R."/>
            <person name="Alievi M."/>
            <person name="Maboni G."/>
            <person name="Petinatti Pavarini S."/>
            <person name="Maboni Siqueira F."/>
        </authorList>
    </citation>
    <scope>NUCLEOTIDE SEQUENCE</scope>
    <source>
        <strain evidence="4">LBVP101/21</strain>
    </source>
</reference>
<feature type="domain" description="NAD glycohydrolase translocation F5/8 type C" evidence="2">
    <location>
        <begin position="40"/>
        <end position="182"/>
    </location>
</feature>
<evidence type="ECO:0000313" key="5">
    <source>
        <dbReference type="Proteomes" id="UP001238096"/>
    </source>
</evidence>
<organism evidence="4 5">
    <name type="scientific">Streptococcus didelphis</name>
    <dbReference type="NCBI Taxonomy" id="102886"/>
    <lineage>
        <taxon>Bacteria</taxon>
        <taxon>Bacillati</taxon>
        <taxon>Bacillota</taxon>
        <taxon>Bacilli</taxon>
        <taxon>Lactobacillales</taxon>
        <taxon>Streptococcaceae</taxon>
        <taxon>Streptococcus</taxon>
    </lineage>
</organism>
<dbReference type="InterPro" id="IPR010900">
    <property type="entry name" value="NA_dinucl_GlycHdrlase_cat"/>
</dbReference>
<evidence type="ECO:0000259" key="2">
    <source>
        <dbReference type="Pfam" id="PF25302"/>
    </source>
</evidence>
<protein>
    <submittedName>
        <fullName evidence="4">N-acetylglucosamine-1-phosphate uridyltransferase</fullName>
    </submittedName>
</protein>
<dbReference type="Pfam" id="PF07461">
    <property type="entry name" value="NADase_NGA"/>
    <property type="match status" value="1"/>
</dbReference>
<proteinExistence type="predicted"/>
<dbReference type="Gene3D" id="2.60.120.260">
    <property type="entry name" value="Galactose-binding domain-like"/>
    <property type="match status" value="1"/>
</dbReference>
<reference evidence="5" key="1">
    <citation type="submission" date="2022-10" db="EMBL/GenBank/DDBJ databases">
        <title>Streptococcus didelphis as causative of fatal infections in opossums (Didelphis albiventris).</title>
        <authorList>
            <person name="Breyer G.M."/>
            <person name="Da Silva M.E.R.J."/>
            <person name="Siqueira F.M."/>
        </authorList>
    </citation>
    <scope>NUCLEOTIDE SEQUENCE [LARGE SCALE GENOMIC DNA]</scope>
    <source>
        <strain evidence="5">LBVP101/21</strain>
    </source>
</reference>
<feature type="domain" description="Nicotine adenine dinucleotide glycohydrolase catalytic" evidence="1">
    <location>
        <begin position="236"/>
        <end position="435"/>
    </location>
</feature>
<evidence type="ECO:0000313" key="4">
    <source>
        <dbReference type="EMBL" id="WMB28848.1"/>
    </source>
</evidence>
<dbReference type="Gene3D" id="1.10.10.1660">
    <property type="entry name" value="Nicotine adenine dinucleotide glycohydrolase, helical linker domain"/>
    <property type="match status" value="1"/>
</dbReference>
<dbReference type="NCBIfam" id="NF047619">
    <property type="entry name" value="NADase_discoid"/>
    <property type="match status" value="1"/>
</dbReference>
<dbReference type="Proteomes" id="UP001238096">
    <property type="component" value="Chromosome"/>
</dbReference>
<name>A0ABY9LJ72_9STRE</name>
<dbReference type="EMBL" id="CP110509">
    <property type="protein sequence ID" value="WMB28846.1"/>
    <property type="molecule type" value="Genomic_DNA"/>
</dbReference>
<dbReference type="InterPro" id="IPR041934">
    <property type="entry name" value="NAD_glyco_helical_dom"/>
</dbReference>
<evidence type="ECO:0000259" key="1">
    <source>
        <dbReference type="Pfam" id="PF07461"/>
    </source>
</evidence>
<dbReference type="Pfam" id="PF25302">
    <property type="entry name" value="NADase_transloc"/>
    <property type="match status" value="1"/>
</dbReference>
<gene>
    <name evidence="4" type="ORF">N1496_00050</name>
    <name evidence="3" type="ORF">N1496_09925</name>
</gene>